<dbReference type="PANTHER" id="PTHR33221:SF5">
    <property type="entry name" value="HTH-TYPE TRANSCRIPTIONAL REGULATOR ISCR"/>
    <property type="match status" value="1"/>
</dbReference>
<dbReference type="AlphaFoldDB" id="X0ZCZ9"/>
<evidence type="ECO:0008006" key="3">
    <source>
        <dbReference type="Google" id="ProtNLM"/>
    </source>
</evidence>
<gene>
    <name evidence="2" type="ORF">S01H4_12778</name>
</gene>
<sequence length="138" mass="15311">MRLSTRARYGTRLMLELALNFNKGTIFLKDIAEKEEISEKYLSHLVIPLRASGLISSSRGAHGGYKLAKAPSQITLKEIVQTLEGGISCVECVTNPSVCPRVSKCATRGIWEKLDEKISDELNSITLEDLMNSQKEIN</sequence>
<evidence type="ECO:0000256" key="1">
    <source>
        <dbReference type="ARBA" id="ARBA00023125"/>
    </source>
</evidence>
<dbReference type="PROSITE" id="PS51197">
    <property type="entry name" value="HTH_RRF2_2"/>
    <property type="match status" value="1"/>
</dbReference>
<name>X0ZCZ9_9ZZZZ</name>
<dbReference type="InterPro" id="IPR030489">
    <property type="entry name" value="TR_Rrf2-type_CS"/>
</dbReference>
<dbReference type="SUPFAM" id="SSF46785">
    <property type="entry name" value="Winged helix' DNA-binding domain"/>
    <property type="match status" value="1"/>
</dbReference>
<dbReference type="GO" id="GO:0003677">
    <property type="term" value="F:DNA binding"/>
    <property type="evidence" value="ECO:0007669"/>
    <property type="project" value="UniProtKB-KW"/>
</dbReference>
<keyword evidence="1" id="KW-0238">DNA-binding</keyword>
<dbReference type="EMBL" id="BART01005533">
    <property type="protein sequence ID" value="GAG67154.1"/>
    <property type="molecule type" value="Genomic_DNA"/>
</dbReference>
<dbReference type="InterPro" id="IPR036390">
    <property type="entry name" value="WH_DNA-bd_sf"/>
</dbReference>
<dbReference type="NCBIfam" id="TIGR00738">
    <property type="entry name" value="rrf2_super"/>
    <property type="match status" value="1"/>
</dbReference>
<proteinExistence type="predicted"/>
<comment type="caution">
    <text evidence="2">The sequence shown here is derived from an EMBL/GenBank/DDBJ whole genome shotgun (WGS) entry which is preliminary data.</text>
</comment>
<dbReference type="Pfam" id="PF02082">
    <property type="entry name" value="Rrf2"/>
    <property type="match status" value="1"/>
</dbReference>
<evidence type="ECO:0000313" key="2">
    <source>
        <dbReference type="EMBL" id="GAG67154.1"/>
    </source>
</evidence>
<dbReference type="PANTHER" id="PTHR33221">
    <property type="entry name" value="WINGED HELIX-TURN-HELIX TRANSCRIPTIONAL REGULATOR, RRF2 FAMILY"/>
    <property type="match status" value="1"/>
</dbReference>
<dbReference type="PROSITE" id="PS01332">
    <property type="entry name" value="HTH_RRF2_1"/>
    <property type="match status" value="1"/>
</dbReference>
<dbReference type="Gene3D" id="1.10.10.10">
    <property type="entry name" value="Winged helix-like DNA-binding domain superfamily/Winged helix DNA-binding domain"/>
    <property type="match status" value="1"/>
</dbReference>
<dbReference type="InterPro" id="IPR000944">
    <property type="entry name" value="Tscrpt_reg_Rrf2"/>
</dbReference>
<reference evidence="2" key="1">
    <citation type="journal article" date="2014" name="Front. Microbiol.">
        <title>High frequency of phylogenetically diverse reductive dehalogenase-homologous genes in deep subseafloor sedimentary metagenomes.</title>
        <authorList>
            <person name="Kawai M."/>
            <person name="Futagami T."/>
            <person name="Toyoda A."/>
            <person name="Takaki Y."/>
            <person name="Nishi S."/>
            <person name="Hori S."/>
            <person name="Arai W."/>
            <person name="Tsubouchi T."/>
            <person name="Morono Y."/>
            <person name="Uchiyama I."/>
            <person name="Ito T."/>
            <person name="Fujiyama A."/>
            <person name="Inagaki F."/>
            <person name="Takami H."/>
        </authorList>
    </citation>
    <scope>NUCLEOTIDE SEQUENCE</scope>
    <source>
        <strain evidence="2">Expedition CK06-06</strain>
    </source>
</reference>
<dbReference type="GO" id="GO:0005829">
    <property type="term" value="C:cytosol"/>
    <property type="evidence" value="ECO:0007669"/>
    <property type="project" value="TreeGrafter"/>
</dbReference>
<accession>X0ZCZ9</accession>
<organism evidence="2">
    <name type="scientific">marine sediment metagenome</name>
    <dbReference type="NCBI Taxonomy" id="412755"/>
    <lineage>
        <taxon>unclassified sequences</taxon>
        <taxon>metagenomes</taxon>
        <taxon>ecological metagenomes</taxon>
    </lineage>
</organism>
<dbReference type="GO" id="GO:0003700">
    <property type="term" value="F:DNA-binding transcription factor activity"/>
    <property type="evidence" value="ECO:0007669"/>
    <property type="project" value="TreeGrafter"/>
</dbReference>
<dbReference type="InterPro" id="IPR036388">
    <property type="entry name" value="WH-like_DNA-bd_sf"/>
</dbReference>
<protein>
    <recommendedName>
        <fullName evidence="3">Rrf2 family transcriptional regulator</fullName>
    </recommendedName>
</protein>